<reference evidence="7" key="2">
    <citation type="submission" date="2025-08" db="UniProtKB">
        <authorList>
            <consortium name="Ensembl"/>
        </authorList>
    </citation>
    <scope>IDENTIFICATION</scope>
</reference>
<evidence type="ECO:0000313" key="8">
    <source>
        <dbReference type="Proteomes" id="UP000472271"/>
    </source>
</evidence>
<keyword evidence="3 5" id="KW-1133">Transmembrane helix</keyword>
<feature type="transmembrane region" description="Helical" evidence="5">
    <location>
        <begin position="387"/>
        <end position="411"/>
    </location>
</feature>
<evidence type="ECO:0000256" key="4">
    <source>
        <dbReference type="ARBA" id="ARBA00023136"/>
    </source>
</evidence>
<feature type="domain" description="Amino acid transporter transmembrane" evidence="6">
    <location>
        <begin position="40"/>
        <end position="442"/>
    </location>
</feature>
<keyword evidence="8" id="KW-1185">Reference proteome</keyword>
<accession>A0A672Z4P0</accession>
<keyword evidence="2 5" id="KW-0812">Transmembrane</keyword>
<evidence type="ECO:0000256" key="1">
    <source>
        <dbReference type="ARBA" id="ARBA00004141"/>
    </source>
</evidence>
<feature type="transmembrane region" description="Helical" evidence="5">
    <location>
        <begin position="159"/>
        <end position="180"/>
    </location>
</feature>
<feature type="transmembrane region" description="Helical" evidence="5">
    <location>
        <begin position="274"/>
        <end position="295"/>
    </location>
</feature>
<dbReference type="PANTHER" id="PTHR22950:SF222">
    <property type="entry name" value="SODIUM-COUPLED NEUTRAL AMINO ACID TRANSPORTER 4"/>
    <property type="match status" value="1"/>
</dbReference>
<feature type="transmembrane region" description="Helical" evidence="5">
    <location>
        <begin position="186"/>
        <end position="207"/>
    </location>
</feature>
<comment type="subcellular location">
    <subcellularLocation>
        <location evidence="1">Membrane</location>
        <topology evidence="1">Multi-pass membrane protein</topology>
    </subcellularLocation>
</comment>
<evidence type="ECO:0000256" key="5">
    <source>
        <dbReference type="SAM" id="Phobius"/>
    </source>
</evidence>
<protein>
    <submittedName>
        <fullName evidence="7">Sodium-coupled neutral amino acid transporter 4-like</fullName>
    </submittedName>
</protein>
<dbReference type="GO" id="GO:0015179">
    <property type="term" value="F:L-amino acid transmembrane transporter activity"/>
    <property type="evidence" value="ECO:0007669"/>
    <property type="project" value="TreeGrafter"/>
</dbReference>
<evidence type="ECO:0000256" key="3">
    <source>
        <dbReference type="ARBA" id="ARBA00022989"/>
    </source>
</evidence>
<name>A0A672Z4P0_9TELE</name>
<evidence type="ECO:0000256" key="2">
    <source>
        <dbReference type="ARBA" id="ARBA00022692"/>
    </source>
</evidence>
<dbReference type="AlphaFoldDB" id="A0A672Z4P0"/>
<feature type="transmembrane region" description="Helical" evidence="5">
    <location>
        <begin position="117"/>
        <end position="138"/>
    </location>
</feature>
<dbReference type="Proteomes" id="UP000472271">
    <property type="component" value="Chromosome 12"/>
</dbReference>
<feature type="transmembrane region" description="Helical" evidence="5">
    <location>
        <begin position="70"/>
        <end position="92"/>
    </location>
</feature>
<reference evidence="7" key="1">
    <citation type="submission" date="2019-06" db="EMBL/GenBank/DDBJ databases">
        <authorList>
            <consortium name="Wellcome Sanger Institute Data Sharing"/>
        </authorList>
    </citation>
    <scope>NUCLEOTIDE SEQUENCE [LARGE SCALE GENOMIC DNA]</scope>
</reference>
<evidence type="ECO:0000313" key="7">
    <source>
        <dbReference type="Ensembl" id="ENSSORP00005011749.1"/>
    </source>
</evidence>
<organism evidence="7 8">
    <name type="scientific">Sphaeramia orbicularis</name>
    <name type="common">orbiculate cardinalfish</name>
    <dbReference type="NCBI Taxonomy" id="375764"/>
    <lineage>
        <taxon>Eukaryota</taxon>
        <taxon>Metazoa</taxon>
        <taxon>Chordata</taxon>
        <taxon>Craniata</taxon>
        <taxon>Vertebrata</taxon>
        <taxon>Euteleostomi</taxon>
        <taxon>Actinopterygii</taxon>
        <taxon>Neopterygii</taxon>
        <taxon>Teleostei</taxon>
        <taxon>Neoteleostei</taxon>
        <taxon>Acanthomorphata</taxon>
        <taxon>Gobiaria</taxon>
        <taxon>Kurtiformes</taxon>
        <taxon>Apogonoidei</taxon>
        <taxon>Apogonidae</taxon>
        <taxon>Apogoninae</taxon>
        <taxon>Sphaeramia</taxon>
    </lineage>
</organism>
<dbReference type="PANTHER" id="PTHR22950">
    <property type="entry name" value="AMINO ACID TRANSPORTER"/>
    <property type="match status" value="1"/>
</dbReference>
<feature type="transmembrane region" description="Helical" evidence="5">
    <location>
        <begin position="423"/>
        <end position="448"/>
    </location>
</feature>
<proteinExistence type="predicted"/>
<feature type="transmembrane region" description="Helical" evidence="5">
    <location>
        <begin position="364"/>
        <end position="381"/>
    </location>
</feature>
<evidence type="ECO:0000259" key="6">
    <source>
        <dbReference type="Pfam" id="PF01490"/>
    </source>
</evidence>
<dbReference type="Pfam" id="PF01490">
    <property type="entry name" value="Aa_trans"/>
    <property type="match status" value="1"/>
</dbReference>
<feature type="transmembrane region" description="Helical" evidence="5">
    <location>
        <begin position="42"/>
        <end position="63"/>
    </location>
</feature>
<gene>
    <name evidence="7" type="primary">slc38a4</name>
</gene>
<reference evidence="7" key="3">
    <citation type="submission" date="2025-09" db="UniProtKB">
        <authorList>
            <consortium name="Ensembl"/>
        </authorList>
    </citation>
    <scope>IDENTIFICATION</scope>
</reference>
<sequence length="458" mass="51337">MFYMEIKQWSFNNRLTLEQCFNNKYFSFSLHFFEQHPGHASFGMSVFNLSNAIMGSGILGLSFAMANTGIVLFTVLLVGVAILSLYSVHLLLVTAKEGGSLIYEKLGERAFGWPGKMAAFGSIIMQNIGAMSSYLFIVKYELPEVIRAFLGLEENSGEWYMNGNYLVVFVSIGVILPLSLLKNLGYLGYTSGFSLSCMVFFLGVMIYKKTQLMNGVHFEPHPDDEEMCTPKYFVFNSQTAYTIPILAFAFVCHPEVLPIYSELKDRSRKKMQNVSNLSILAMLIMYMLSALFGYLTFYERRIHSCAELLHTFTKVYKFDTMLLLVRLAVLTAVTLTVPIVLFPIRSSITNLLFSGRDFSWTRHLLIAAAILAFNNMLVIFVPTIRDIFGFIGSSAATMLIFILPAAFYLRLVKSLPLRSPQKIGAAVFLVMGIVFMIGSLSLIVLDWIHNPPGSGSGH</sequence>
<dbReference type="Ensembl" id="ENSSORT00005012135.1">
    <property type="protein sequence ID" value="ENSSORP00005011749.1"/>
    <property type="gene ID" value="ENSSORG00005001241.1"/>
</dbReference>
<dbReference type="InterPro" id="IPR013057">
    <property type="entry name" value="AA_transpt_TM"/>
</dbReference>
<feature type="transmembrane region" description="Helical" evidence="5">
    <location>
        <begin position="323"/>
        <end position="344"/>
    </location>
</feature>
<dbReference type="GO" id="GO:0005886">
    <property type="term" value="C:plasma membrane"/>
    <property type="evidence" value="ECO:0007669"/>
    <property type="project" value="TreeGrafter"/>
</dbReference>
<keyword evidence="4 5" id="KW-0472">Membrane</keyword>